<protein>
    <submittedName>
        <fullName evidence="4">Hexapaptide repeat-containing transferase</fullName>
    </submittedName>
</protein>
<proteinExistence type="predicted"/>
<dbReference type="EMBL" id="AECZ01000015">
    <property type="protein sequence ID" value="EFL50882.1"/>
    <property type="molecule type" value="Genomic_DNA"/>
</dbReference>
<dbReference type="STRING" id="596151.DesfrDRAFT_2458"/>
<dbReference type="PANTHER" id="PTHR23416:SF78">
    <property type="entry name" value="LIPOPOLYSACCHARIDE BIOSYNTHESIS O-ACETYL TRANSFERASE WBBJ-RELATED"/>
    <property type="match status" value="1"/>
</dbReference>
<keyword evidence="5" id="KW-1185">Reference proteome</keyword>
<dbReference type="InterPro" id="IPR018357">
    <property type="entry name" value="Hexapep_transf_CS"/>
</dbReference>
<dbReference type="eggNOG" id="COG0110">
    <property type="taxonomic scope" value="Bacteria"/>
</dbReference>
<keyword evidence="1 4" id="KW-0808">Transferase</keyword>
<organism evidence="4 5">
    <name type="scientific">Solidesulfovibrio fructosivorans JJ]</name>
    <dbReference type="NCBI Taxonomy" id="596151"/>
    <lineage>
        <taxon>Bacteria</taxon>
        <taxon>Pseudomonadati</taxon>
        <taxon>Thermodesulfobacteriota</taxon>
        <taxon>Desulfovibrionia</taxon>
        <taxon>Desulfovibrionales</taxon>
        <taxon>Desulfovibrionaceae</taxon>
        <taxon>Solidesulfovibrio</taxon>
    </lineage>
</organism>
<dbReference type="InterPro" id="IPR001451">
    <property type="entry name" value="Hexapep"/>
</dbReference>
<dbReference type="PANTHER" id="PTHR23416">
    <property type="entry name" value="SIALIC ACID SYNTHASE-RELATED"/>
    <property type="match status" value="1"/>
</dbReference>
<keyword evidence="3" id="KW-0012">Acyltransferase</keyword>
<accession>E1JXV9</accession>
<evidence type="ECO:0000313" key="4">
    <source>
        <dbReference type="EMBL" id="EFL50882.1"/>
    </source>
</evidence>
<gene>
    <name evidence="4" type="ORF">DesfrDRAFT_2458</name>
</gene>
<dbReference type="Pfam" id="PF00132">
    <property type="entry name" value="Hexapep"/>
    <property type="match status" value="1"/>
</dbReference>
<dbReference type="InterPro" id="IPR051159">
    <property type="entry name" value="Hexapeptide_acetyltransf"/>
</dbReference>
<evidence type="ECO:0000256" key="3">
    <source>
        <dbReference type="ARBA" id="ARBA00023315"/>
    </source>
</evidence>
<keyword evidence="2" id="KW-0677">Repeat</keyword>
<dbReference type="Proteomes" id="UP000006250">
    <property type="component" value="Unassembled WGS sequence"/>
</dbReference>
<sequence length="240" mass="24958">MTERLRDYMDASGPGALGAYLRTRARNPWRYVLEQFPQWLTGFLPGLPGIAVRHVLYQSLFAAGSGAPVIEAGAEFFHMDAIVLGPSVYIDRGARLHASAAVITIAGGCRIMRGAYVCSYVSNAVPDEGITLGPRCWVGINAVLASGRGGLTLGENVLVGPGAILVTGDHDFRRHDLATLDQEYAGRPITVGDNVWIGAGATVLGGVSIGDRAVVAAGAVVNRDVAPGAVVGGVPARPLS</sequence>
<dbReference type="RefSeq" id="WP_005994263.1">
    <property type="nucleotide sequence ID" value="NZ_AECZ01000015.1"/>
</dbReference>
<dbReference type="InterPro" id="IPR011004">
    <property type="entry name" value="Trimer_LpxA-like_sf"/>
</dbReference>
<evidence type="ECO:0000256" key="1">
    <source>
        <dbReference type="ARBA" id="ARBA00022679"/>
    </source>
</evidence>
<comment type="caution">
    <text evidence="4">The sequence shown here is derived from an EMBL/GenBank/DDBJ whole genome shotgun (WGS) entry which is preliminary data.</text>
</comment>
<reference evidence="4 5" key="1">
    <citation type="submission" date="2010-08" db="EMBL/GenBank/DDBJ databases">
        <title>The draft genome of Desulfovibrio fructosovorans JJ.</title>
        <authorList>
            <consortium name="US DOE Joint Genome Institute (JGI-PGF)"/>
            <person name="Lucas S."/>
            <person name="Copeland A."/>
            <person name="Lapidus A."/>
            <person name="Cheng J.-F."/>
            <person name="Bruce D."/>
            <person name="Goodwin L."/>
            <person name="Pitluck S."/>
            <person name="Land M.L."/>
            <person name="Hauser L."/>
            <person name="Chang Y.-J."/>
            <person name="Jeffries C."/>
            <person name="Wall J.D."/>
            <person name="Stahl D.A."/>
            <person name="Arkin A.P."/>
            <person name="Dehal P."/>
            <person name="Stolyar S.M."/>
            <person name="Hazen T.C."/>
            <person name="Woyke T.J."/>
        </authorList>
    </citation>
    <scope>NUCLEOTIDE SEQUENCE [LARGE SCALE GENOMIC DNA]</scope>
    <source>
        <strain evidence="4 5">JJ</strain>
    </source>
</reference>
<evidence type="ECO:0000256" key="2">
    <source>
        <dbReference type="ARBA" id="ARBA00022737"/>
    </source>
</evidence>
<dbReference type="AlphaFoldDB" id="E1JXV9"/>
<evidence type="ECO:0000313" key="5">
    <source>
        <dbReference type="Proteomes" id="UP000006250"/>
    </source>
</evidence>
<dbReference type="CDD" id="cd04647">
    <property type="entry name" value="LbH_MAT_like"/>
    <property type="match status" value="1"/>
</dbReference>
<dbReference type="PROSITE" id="PS00101">
    <property type="entry name" value="HEXAPEP_TRANSFERASES"/>
    <property type="match status" value="1"/>
</dbReference>
<dbReference type="GO" id="GO:0016746">
    <property type="term" value="F:acyltransferase activity"/>
    <property type="evidence" value="ECO:0007669"/>
    <property type="project" value="UniProtKB-KW"/>
</dbReference>
<dbReference type="Gene3D" id="2.160.10.10">
    <property type="entry name" value="Hexapeptide repeat proteins"/>
    <property type="match status" value="2"/>
</dbReference>
<dbReference type="SUPFAM" id="SSF51161">
    <property type="entry name" value="Trimeric LpxA-like enzymes"/>
    <property type="match status" value="1"/>
</dbReference>
<name>E1JXV9_SOLFR</name>